<dbReference type="SFLD" id="SFLDS00003">
    <property type="entry name" value="Haloacid_Dehalogenase"/>
    <property type="match status" value="1"/>
</dbReference>
<dbReference type="InterPro" id="IPR006439">
    <property type="entry name" value="HAD-SF_hydro_IA"/>
</dbReference>
<dbReference type="AlphaFoldDB" id="A0A328UBZ0"/>
<dbReference type="PANTHER" id="PTHR46193:SF18">
    <property type="entry name" value="HEXITOL PHOSPHATASE B"/>
    <property type="match status" value="1"/>
</dbReference>
<dbReference type="SUPFAM" id="SSF56784">
    <property type="entry name" value="HAD-like"/>
    <property type="match status" value="1"/>
</dbReference>
<dbReference type="PANTHER" id="PTHR46193">
    <property type="entry name" value="6-PHOSPHOGLUCONATE PHOSPHATASE"/>
    <property type="match status" value="1"/>
</dbReference>
<evidence type="ECO:0000313" key="7">
    <source>
        <dbReference type="Proteomes" id="UP000249377"/>
    </source>
</evidence>
<keyword evidence="7" id="KW-1185">Reference proteome</keyword>
<comment type="cofactor">
    <cofactor evidence="1">
        <name>Mg(2+)</name>
        <dbReference type="ChEBI" id="CHEBI:18420"/>
    </cofactor>
</comment>
<dbReference type="NCBIfam" id="TIGR01509">
    <property type="entry name" value="HAD-SF-IA-v3"/>
    <property type="match status" value="1"/>
</dbReference>
<proteinExistence type="inferred from homology"/>
<evidence type="ECO:0000313" key="6">
    <source>
        <dbReference type="EMBL" id="RAQ28730.1"/>
    </source>
</evidence>
<dbReference type="Pfam" id="PF00702">
    <property type="entry name" value="Hydrolase"/>
    <property type="match status" value="1"/>
</dbReference>
<dbReference type="Gene3D" id="3.40.50.1000">
    <property type="entry name" value="HAD superfamily/HAD-like"/>
    <property type="match status" value="1"/>
</dbReference>
<comment type="similarity">
    <text evidence="2">Belongs to the HAD-like hydrolase superfamily. CbbY/CbbZ/Gph/YieH family.</text>
</comment>
<dbReference type="InterPro" id="IPR023198">
    <property type="entry name" value="PGP-like_dom2"/>
</dbReference>
<sequence>MTAVIFDFNGTMFFDSDKHEQAWRRYLEQELGKRISRQTYQREVHGKDNADIVRYFWGAQVSAEEISRRSEEKESLYRELCLADKAAFHLAGGLPEFLDALQEQQTPVAIATTAELANVRFYFEHFGLGRWFQPGRVVYQDGSFPGKPNPAIYRRAAAALDKRPEECLVFEDSGAGITAARQAGCGAIACVAPADSSRCLAAFPFLKASIPDFRQRDFLLSLLQAPALTAAD</sequence>
<reference evidence="6 7" key="1">
    <citation type="submission" date="2018-06" db="EMBL/GenBank/DDBJ databases">
        <title>Noncontiguous genome sequence of Ruminococcaceae bacterium ASD2818.</title>
        <authorList>
            <person name="Chaplin A.V."/>
            <person name="Sokolova S.R."/>
            <person name="Kochetkova T.O."/>
            <person name="Goltsov A.Y."/>
            <person name="Trofimov D.Y."/>
            <person name="Efimov B.A."/>
        </authorList>
    </citation>
    <scope>NUCLEOTIDE SEQUENCE [LARGE SCALE GENOMIC DNA]</scope>
    <source>
        <strain evidence="6 7">ASD2818</strain>
    </source>
</reference>
<evidence type="ECO:0000256" key="4">
    <source>
        <dbReference type="ARBA" id="ARBA00022842"/>
    </source>
</evidence>
<keyword evidence="3" id="KW-0479">Metal-binding</keyword>
<gene>
    <name evidence="6" type="ORF">DPQ25_08020</name>
</gene>
<keyword evidence="5" id="KW-0119">Carbohydrate metabolism</keyword>
<dbReference type="InterPro" id="IPR023214">
    <property type="entry name" value="HAD_sf"/>
</dbReference>
<evidence type="ECO:0000256" key="2">
    <source>
        <dbReference type="ARBA" id="ARBA00006171"/>
    </source>
</evidence>
<comment type="caution">
    <text evidence="6">The sequence shown here is derived from an EMBL/GenBank/DDBJ whole genome shotgun (WGS) entry which is preliminary data.</text>
</comment>
<accession>A0A328UBZ0</accession>
<dbReference type="Gene3D" id="1.10.150.240">
    <property type="entry name" value="Putative phosphatase, domain 2"/>
    <property type="match status" value="1"/>
</dbReference>
<dbReference type="GO" id="GO:0046872">
    <property type="term" value="F:metal ion binding"/>
    <property type="evidence" value="ECO:0007669"/>
    <property type="project" value="UniProtKB-KW"/>
</dbReference>
<dbReference type="InterPro" id="IPR051600">
    <property type="entry name" value="Beta-PGM-like"/>
</dbReference>
<evidence type="ECO:0000256" key="5">
    <source>
        <dbReference type="ARBA" id="ARBA00023277"/>
    </source>
</evidence>
<name>A0A328UBZ0_9FIRM</name>
<keyword evidence="4" id="KW-0460">Magnesium</keyword>
<dbReference type="GO" id="GO:0003824">
    <property type="term" value="F:catalytic activity"/>
    <property type="evidence" value="ECO:0007669"/>
    <property type="project" value="UniProtKB-ARBA"/>
</dbReference>
<dbReference type="Proteomes" id="UP000249377">
    <property type="component" value="Unassembled WGS sequence"/>
</dbReference>
<dbReference type="InterPro" id="IPR036412">
    <property type="entry name" value="HAD-like_sf"/>
</dbReference>
<protein>
    <submittedName>
        <fullName evidence="6">HAD family phosphatase</fullName>
    </submittedName>
</protein>
<evidence type="ECO:0000256" key="3">
    <source>
        <dbReference type="ARBA" id="ARBA00022723"/>
    </source>
</evidence>
<evidence type="ECO:0000256" key="1">
    <source>
        <dbReference type="ARBA" id="ARBA00001946"/>
    </source>
</evidence>
<organism evidence="6 7">
    <name type="scientific">Hydrogeniiclostridium mannosilyticum</name>
    <dbReference type="NCBI Taxonomy" id="2764322"/>
    <lineage>
        <taxon>Bacteria</taxon>
        <taxon>Bacillati</taxon>
        <taxon>Bacillota</taxon>
        <taxon>Clostridia</taxon>
        <taxon>Eubacteriales</taxon>
        <taxon>Acutalibacteraceae</taxon>
        <taxon>Hydrogeniiclostridium</taxon>
    </lineage>
</organism>
<dbReference type="RefSeq" id="WP_112332653.1">
    <property type="nucleotide sequence ID" value="NZ_JADPHD010000009.1"/>
</dbReference>
<dbReference type="SFLD" id="SFLDG01129">
    <property type="entry name" value="C1.5:_HAD__Beta-PGM__Phosphata"/>
    <property type="match status" value="1"/>
</dbReference>
<dbReference type="EMBL" id="QLYR01000004">
    <property type="protein sequence ID" value="RAQ28730.1"/>
    <property type="molecule type" value="Genomic_DNA"/>
</dbReference>
<dbReference type="CDD" id="cd07505">
    <property type="entry name" value="HAD_BPGM-like"/>
    <property type="match status" value="1"/>
</dbReference>